<dbReference type="Gene3D" id="3.40.50.150">
    <property type="entry name" value="Vaccinia Virus protein VP39"/>
    <property type="match status" value="1"/>
</dbReference>
<keyword evidence="1 5" id="KW-0489">Methyltransferase</keyword>
<dbReference type="PANTHER" id="PTHR13370">
    <property type="entry name" value="RNA METHYLASE-RELATED"/>
    <property type="match status" value="1"/>
</dbReference>
<dbReference type="GO" id="GO:0032259">
    <property type="term" value="P:methylation"/>
    <property type="evidence" value="ECO:0007669"/>
    <property type="project" value="UniProtKB-KW"/>
</dbReference>
<dbReference type="InterPro" id="IPR002295">
    <property type="entry name" value="N4/N6-MTase_EcoPI_Mod-like"/>
</dbReference>
<evidence type="ECO:0000313" key="6">
    <source>
        <dbReference type="Proteomes" id="UP000230970"/>
    </source>
</evidence>
<evidence type="ECO:0000256" key="1">
    <source>
        <dbReference type="ARBA" id="ARBA00022603"/>
    </source>
</evidence>
<evidence type="ECO:0000259" key="4">
    <source>
        <dbReference type="Pfam" id="PF01555"/>
    </source>
</evidence>
<dbReference type="GO" id="GO:0003677">
    <property type="term" value="F:DNA binding"/>
    <property type="evidence" value="ECO:0007669"/>
    <property type="project" value="InterPro"/>
</dbReference>
<dbReference type="InterPro" id="IPR029063">
    <property type="entry name" value="SAM-dependent_MTases_sf"/>
</dbReference>
<dbReference type="Proteomes" id="UP000230970">
    <property type="component" value="Unassembled WGS sequence"/>
</dbReference>
<comment type="caution">
    <text evidence="5">The sequence shown here is derived from an EMBL/GenBank/DDBJ whole genome shotgun (WGS) entry which is preliminary data.</text>
</comment>
<protein>
    <submittedName>
        <fullName evidence="5">Site-specific DNA-methyltransferase</fullName>
    </submittedName>
</protein>
<evidence type="ECO:0000256" key="2">
    <source>
        <dbReference type="ARBA" id="ARBA00022679"/>
    </source>
</evidence>
<evidence type="ECO:0000313" key="5">
    <source>
        <dbReference type="EMBL" id="PIZ43350.1"/>
    </source>
</evidence>
<dbReference type="PANTHER" id="PTHR13370:SF3">
    <property type="entry name" value="TRNA (GUANINE(10)-N2)-METHYLTRANSFERASE HOMOLOG"/>
    <property type="match status" value="1"/>
</dbReference>
<dbReference type="GO" id="GO:0008170">
    <property type="term" value="F:N-methyltransferase activity"/>
    <property type="evidence" value="ECO:0007669"/>
    <property type="project" value="InterPro"/>
</dbReference>
<accession>A0A2M7TD41</accession>
<dbReference type="EMBL" id="PFNJ01000028">
    <property type="protein sequence ID" value="PIZ43350.1"/>
    <property type="molecule type" value="Genomic_DNA"/>
</dbReference>
<dbReference type="AlphaFoldDB" id="A0A2M7TD41"/>
<name>A0A2M7TD41_UNCKA</name>
<reference evidence="6" key="1">
    <citation type="submission" date="2017-09" db="EMBL/GenBank/DDBJ databases">
        <title>Depth-based differentiation of microbial function through sediment-hosted aquifers and enrichment of novel symbionts in the deep terrestrial subsurface.</title>
        <authorList>
            <person name="Probst A.J."/>
            <person name="Ladd B."/>
            <person name="Jarett J.K."/>
            <person name="Geller-Mcgrath D.E."/>
            <person name="Sieber C.M.K."/>
            <person name="Emerson J.B."/>
            <person name="Anantharaman K."/>
            <person name="Thomas B.C."/>
            <person name="Malmstrom R."/>
            <person name="Stieglmeier M."/>
            <person name="Klingl A."/>
            <person name="Woyke T."/>
            <person name="Ryan C.M."/>
            <person name="Banfield J.F."/>
        </authorList>
    </citation>
    <scope>NUCLEOTIDE SEQUENCE [LARGE SCALE GENOMIC DNA]</scope>
</reference>
<dbReference type="Pfam" id="PF01555">
    <property type="entry name" value="N6_N4_Mtase"/>
    <property type="match status" value="1"/>
</dbReference>
<sequence>MKLTDQEKREIVRYLEEGKDLPDKYRFLLFGEKREVELVWNGKTDEVSSVVLPFQVIEQIDEPRAETDTKLQMALFDVDARGRQLKGWTNKLIWGDNKLILSSLKNGPLRQEIEEQGGIKLIYIDPPFDVGADFSMDIEIGDETLIKEPGVLEQIAYRDTWGKGADSFIAMIYERLSLMRDLLADDGSIYVHCDYRVNAPMRLVLDEVFGEKNFQSEIIWKQTRAKSTGFNNYGLEHNNIYYYTKSDRFIWDMQYKEYEDEKVDRYYCFFEKEDGSYEKYTKSQMKTFRESKSMPAGRRFALIPLLNLNKNRPNLRYEYRGFLETWATTKEKMLEYEAQGLIVQTSPGAMPLKKQYFDEMKGVKVGSLWDDIYPVNSQAKEKVDYPTQKPESLLERIIKTSSNENDIIADFFVGSGTTLAIAEKIGRKWIGADLGKFSIHTTRKRLIAVQRQMKKEGKDYRAFEILNLGKYERQHYIGVNPNLRDEEKQKQIEQREKEFVDLILRAYQAQVVTSFRTFHGKKASRMVVVGPINLPVSRLFVEEVINECIEKQITKVDILAFEFEMGLFPKIQEEAKDKGVDLALKYIPPEVFDKRAIEKNQVVFYDVAYIEVKPHIKGHSIAVELTDFSVFYNQDSVVNVEAQLQNGGKKLLVENGQIIKIEKDKNGIVSREVLTKKWTDWIDYWAVDFDFESKKEIVRMRKKDAEPEQKRLIGADDPKQMRFDQYEEVWTGDYIFENEWQSFRTKKDRTLELKSIFHECQPGRRKIAVKVVDIFGNDTMKVIEVKI</sequence>
<dbReference type="SUPFAM" id="SSF53335">
    <property type="entry name" value="S-adenosyl-L-methionine-dependent methyltransferases"/>
    <property type="match status" value="1"/>
</dbReference>
<dbReference type="GO" id="GO:0005737">
    <property type="term" value="C:cytoplasm"/>
    <property type="evidence" value="ECO:0007669"/>
    <property type="project" value="TreeGrafter"/>
</dbReference>
<dbReference type="InterPro" id="IPR002941">
    <property type="entry name" value="DNA_methylase_N4/N6"/>
</dbReference>
<keyword evidence="2 5" id="KW-0808">Transferase</keyword>
<feature type="domain" description="DNA methylase N-4/N-6" evidence="4">
    <location>
        <begin position="119"/>
        <end position="439"/>
    </location>
</feature>
<proteinExistence type="predicted"/>
<dbReference type="PRINTS" id="PR00506">
    <property type="entry name" value="D21N6MTFRASE"/>
</dbReference>
<keyword evidence="3" id="KW-0949">S-adenosyl-L-methionine</keyword>
<gene>
    <name evidence="5" type="ORF">COY34_01050</name>
</gene>
<organism evidence="5 6">
    <name type="scientific">candidate division WWE3 bacterium CG_4_10_14_0_2_um_filter_42_8</name>
    <dbReference type="NCBI Taxonomy" id="1975074"/>
    <lineage>
        <taxon>Bacteria</taxon>
        <taxon>Katanobacteria</taxon>
    </lineage>
</organism>
<evidence type="ECO:0000256" key="3">
    <source>
        <dbReference type="ARBA" id="ARBA00022691"/>
    </source>
</evidence>